<evidence type="ECO:0008006" key="4">
    <source>
        <dbReference type="Google" id="ProtNLM"/>
    </source>
</evidence>
<sequence length="104" mass="11537">MLLRLIALASLVLFSIYTGWAMLNAQQSLLAFGLEMISRPDTAQLVIDLYLMGALACIWMAKDNRSRGGAVIDLFPYLILTAVFVSVGPLLYLVVNGFNRERQV</sequence>
<evidence type="ECO:0000256" key="1">
    <source>
        <dbReference type="SAM" id="Phobius"/>
    </source>
</evidence>
<dbReference type="Proteomes" id="UP000028631">
    <property type="component" value="Unassembled WGS sequence"/>
</dbReference>
<comment type="caution">
    <text evidence="2">The sequence shown here is derived from an EMBL/GenBank/DDBJ whole genome shotgun (WGS) entry which is preliminary data.</text>
</comment>
<organism evidence="2 3">
    <name type="scientific">Pseudomonas syringae</name>
    <dbReference type="NCBI Taxonomy" id="317"/>
    <lineage>
        <taxon>Bacteria</taxon>
        <taxon>Pseudomonadati</taxon>
        <taxon>Pseudomonadota</taxon>
        <taxon>Gammaproteobacteria</taxon>
        <taxon>Pseudomonadales</taxon>
        <taxon>Pseudomonadaceae</taxon>
        <taxon>Pseudomonas</taxon>
    </lineage>
</organism>
<proteinExistence type="predicted"/>
<dbReference type="RefSeq" id="WP_032631692.1">
    <property type="nucleotide sequence ID" value="NZ_JPQU01000100.1"/>
</dbReference>
<feature type="transmembrane region" description="Helical" evidence="1">
    <location>
        <begin position="43"/>
        <end position="62"/>
    </location>
</feature>
<keyword evidence="1" id="KW-1133">Transmembrane helix</keyword>
<protein>
    <recommendedName>
        <fullName evidence="4">DUF2834 domain-containing protein</fullName>
    </recommendedName>
</protein>
<dbReference type="AlphaFoldDB" id="A0A085V553"/>
<keyword evidence="1" id="KW-0472">Membrane</keyword>
<dbReference type="PATRIC" id="fig|317.175.peg.5187"/>
<accession>A0A085V553</accession>
<name>A0A085V553_PSESX</name>
<dbReference type="EMBL" id="JPQU01000100">
    <property type="protein sequence ID" value="KFE50566.1"/>
    <property type="molecule type" value="Genomic_DNA"/>
</dbReference>
<gene>
    <name evidence="2" type="ORF">IV01_24900</name>
</gene>
<reference evidence="2 3" key="1">
    <citation type="submission" date="2014-07" db="EMBL/GenBank/DDBJ databases">
        <title>Draft Genome Sequences of Environmental Pseudomonas syringae strains.</title>
        <authorList>
            <person name="Baltrus D.A."/>
            <person name="Berge O."/>
            <person name="Morris C."/>
        </authorList>
    </citation>
    <scope>NUCLEOTIDE SEQUENCE [LARGE SCALE GENOMIC DNA]</scope>
    <source>
        <strain evidence="2 3">GAW0119</strain>
    </source>
</reference>
<keyword evidence="3" id="KW-1185">Reference proteome</keyword>
<keyword evidence="1" id="KW-0812">Transmembrane</keyword>
<feature type="transmembrane region" description="Helical" evidence="1">
    <location>
        <begin position="74"/>
        <end position="95"/>
    </location>
</feature>
<evidence type="ECO:0000313" key="3">
    <source>
        <dbReference type="Proteomes" id="UP000028631"/>
    </source>
</evidence>
<dbReference type="OrthoDB" id="572911at2"/>
<evidence type="ECO:0000313" key="2">
    <source>
        <dbReference type="EMBL" id="KFE50566.1"/>
    </source>
</evidence>